<feature type="domain" description="HPt" evidence="2">
    <location>
        <begin position="37"/>
        <end position="140"/>
    </location>
</feature>
<dbReference type="SMART" id="SM00073">
    <property type="entry name" value="HPT"/>
    <property type="match status" value="1"/>
</dbReference>
<evidence type="ECO:0000313" key="4">
    <source>
        <dbReference type="Proteomes" id="UP000504638"/>
    </source>
</evidence>
<dbReference type="GO" id="GO:0005634">
    <property type="term" value="C:nucleus"/>
    <property type="evidence" value="ECO:0007669"/>
    <property type="project" value="TreeGrafter"/>
</dbReference>
<evidence type="ECO:0000256" key="1">
    <source>
        <dbReference type="PROSITE-ProRule" id="PRU00110"/>
    </source>
</evidence>
<reference evidence="3 5" key="1">
    <citation type="submission" date="2020-01" db="EMBL/GenBank/DDBJ databases">
        <authorList>
            <consortium name="DOE Joint Genome Institute"/>
            <person name="Haridas S."/>
            <person name="Albert R."/>
            <person name="Binder M."/>
            <person name="Bloem J."/>
            <person name="Labutti K."/>
            <person name="Salamov A."/>
            <person name="Andreopoulos B."/>
            <person name="Baker S.E."/>
            <person name="Barry K."/>
            <person name="Bills G."/>
            <person name="Bluhm B.H."/>
            <person name="Cannon C."/>
            <person name="Castanera R."/>
            <person name="Culley D.E."/>
            <person name="Daum C."/>
            <person name="Ezra D."/>
            <person name="Gonzalez J.B."/>
            <person name="Henrissat B."/>
            <person name="Kuo A."/>
            <person name="Liang C."/>
            <person name="Lipzen A."/>
            <person name="Lutzoni F."/>
            <person name="Magnuson J."/>
            <person name="Mondo S."/>
            <person name="Nolan M."/>
            <person name="Ohm R."/>
            <person name="Pangilinan J."/>
            <person name="Park H.-J."/>
            <person name="Ramirez L."/>
            <person name="Alfaro M."/>
            <person name="Sun H."/>
            <person name="Tritt A."/>
            <person name="Yoshinaga Y."/>
            <person name="Zwiers L.-H."/>
            <person name="Turgeon B.G."/>
            <person name="Goodwin S.B."/>
            <person name="Spatafora J.W."/>
            <person name="Crous P.W."/>
            <person name="Grigoriev I.V."/>
        </authorList>
    </citation>
    <scope>NUCLEOTIDE SEQUENCE</scope>
    <source>
        <strain evidence="3 5">CBS 781.70</strain>
    </source>
</reference>
<evidence type="ECO:0000259" key="2">
    <source>
        <dbReference type="PROSITE" id="PS50894"/>
    </source>
</evidence>
<dbReference type="EMBL" id="ML975179">
    <property type="protein sequence ID" value="KAF1808744.1"/>
    <property type="molecule type" value="Genomic_DNA"/>
</dbReference>
<feature type="modified residue" description="Phosphohistidine" evidence="1">
    <location>
        <position position="76"/>
    </location>
</feature>
<gene>
    <name evidence="3 5" type="ORF">P152DRAFT_404769</name>
</gene>
<dbReference type="RefSeq" id="XP_033530375.1">
    <property type="nucleotide sequence ID" value="XM_033676777.1"/>
</dbReference>
<sequence length="152" mass="17204">MFRREQSEPGSVASLPTDVIDISTFEQILGMDDSDEDRDFSKGLVYSFFSQAESTFQEMDENFENKDILKLSSLGHFLKGSSAALGLTKLKDSCEKIQNLGTRRDETGMREEPDMDVSLKKLLQTIRDAKNQFGEAERALKRFFGDVSSQEK</sequence>
<dbReference type="Proteomes" id="UP000504638">
    <property type="component" value="Unplaced"/>
</dbReference>
<dbReference type="InterPro" id="IPR008207">
    <property type="entry name" value="Sig_transdc_His_kin_Hpt_dom"/>
</dbReference>
<dbReference type="CDD" id="cd00088">
    <property type="entry name" value="HPT"/>
    <property type="match status" value="1"/>
</dbReference>
<dbReference type="PANTHER" id="PTHR28242:SF52">
    <property type="entry name" value="PHOSPHORELAY INTERMEDIATE PROTEIN YPD1"/>
    <property type="match status" value="1"/>
</dbReference>
<dbReference type="GO" id="GO:0009927">
    <property type="term" value="F:histidine phosphotransfer kinase activity"/>
    <property type="evidence" value="ECO:0007669"/>
    <property type="project" value="InterPro"/>
</dbReference>
<dbReference type="GO" id="GO:0000160">
    <property type="term" value="P:phosphorelay signal transduction system"/>
    <property type="evidence" value="ECO:0007669"/>
    <property type="project" value="InterPro"/>
</dbReference>
<protein>
    <submittedName>
        <fullName evidence="3 5">Phosphotransmitter protein Ypd1</fullName>
    </submittedName>
</protein>
<dbReference type="GO" id="GO:0043424">
    <property type="term" value="F:protein histidine kinase binding"/>
    <property type="evidence" value="ECO:0007669"/>
    <property type="project" value="InterPro"/>
</dbReference>
<keyword evidence="1" id="KW-0597">Phosphoprotein</keyword>
<dbReference type="Pfam" id="PF01627">
    <property type="entry name" value="Hpt"/>
    <property type="match status" value="1"/>
</dbReference>
<name>A0A6G1FSI7_9PEZI</name>
<dbReference type="OrthoDB" id="1673781at2759"/>
<dbReference type="GO" id="GO:0005737">
    <property type="term" value="C:cytoplasm"/>
    <property type="evidence" value="ECO:0007669"/>
    <property type="project" value="TreeGrafter"/>
</dbReference>
<dbReference type="PANTHER" id="PTHR28242">
    <property type="entry name" value="PHOSPHORELAY INTERMEDIATE PROTEIN YPD1"/>
    <property type="match status" value="1"/>
</dbReference>
<reference evidence="5" key="3">
    <citation type="submission" date="2025-04" db="UniProtKB">
        <authorList>
            <consortium name="RefSeq"/>
        </authorList>
    </citation>
    <scope>IDENTIFICATION</scope>
    <source>
        <strain evidence="5">CBS 781.70</strain>
    </source>
</reference>
<dbReference type="Gene3D" id="1.20.120.160">
    <property type="entry name" value="HPT domain"/>
    <property type="match status" value="1"/>
</dbReference>
<evidence type="ECO:0000313" key="5">
    <source>
        <dbReference type="RefSeq" id="XP_033530375.1"/>
    </source>
</evidence>
<dbReference type="GeneID" id="54417347"/>
<dbReference type="SUPFAM" id="SSF47226">
    <property type="entry name" value="Histidine-containing phosphotransfer domain, HPT domain"/>
    <property type="match status" value="1"/>
</dbReference>
<dbReference type="AlphaFoldDB" id="A0A6G1FSI7"/>
<organism evidence="3">
    <name type="scientific">Eremomyces bilateralis CBS 781.70</name>
    <dbReference type="NCBI Taxonomy" id="1392243"/>
    <lineage>
        <taxon>Eukaryota</taxon>
        <taxon>Fungi</taxon>
        <taxon>Dikarya</taxon>
        <taxon>Ascomycota</taxon>
        <taxon>Pezizomycotina</taxon>
        <taxon>Dothideomycetes</taxon>
        <taxon>Dothideomycetes incertae sedis</taxon>
        <taxon>Eremomycetales</taxon>
        <taxon>Eremomycetaceae</taxon>
        <taxon>Eremomyces</taxon>
    </lineage>
</organism>
<evidence type="ECO:0000313" key="3">
    <source>
        <dbReference type="EMBL" id="KAF1808744.1"/>
    </source>
</evidence>
<dbReference type="PROSITE" id="PS50894">
    <property type="entry name" value="HPT"/>
    <property type="match status" value="1"/>
</dbReference>
<keyword evidence="4" id="KW-1185">Reference proteome</keyword>
<dbReference type="InterPro" id="IPR036641">
    <property type="entry name" value="HPT_dom_sf"/>
</dbReference>
<reference evidence="5" key="2">
    <citation type="submission" date="2020-04" db="EMBL/GenBank/DDBJ databases">
        <authorList>
            <consortium name="NCBI Genome Project"/>
        </authorList>
    </citation>
    <scope>NUCLEOTIDE SEQUENCE</scope>
    <source>
        <strain evidence="5">CBS 781.70</strain>
    </source>
</reference>
<proteinExistence type="predicted"/>
<accession>A0A6G1FSI7</accession>
<dbReference type="InterPro" id="IPR045871">
    <property type="entry name" value="AHP1-5/YPD1"/>
</dbReference>